<accession>A0A940N7H6</accession>
<comment type="caution">
    <text evidence="2">The sequence shown here is derived from an EMBL/GenBank/DDBJ whole genome shotgun (WGS) entry which is preliminary data.</text>
</comment>
<dbReference type="EMBL" id="JAGIZA010000055">
    <property type="protein sequence ID" value="MBP0496565.1"/>
    <property type="molecule type" value="Genomic_DNA"/>
</dbReference>
<dbReference type="PANTHER" id="PTHR42928:SF5">
    <property type="entry name" value="BLR1237 PROTEIN"/>
    <property type="match status" value="1"/>
</dbReference>
<dbReference type="Pfam" id="PF03401">
    <property type="entry name" value="TctC"/>
    <property type="match status" value="1"/>
</dbReference>
<dbReference type="InterPro" id="IPR005064">
    <property type="entry name" value="BUG"/>
</dbReference>
<dbReference type="PIRSF" id="PIRSF017082">
    <property type="entry name" value="YflP"/>
    <property type="match status" value="1"/>
</dbReference>
<keyword evidence="3" id="KW-1185">Reference proteome</keyword>
<evidence type="ECO:0000256" key="1">
    <source>
        <dbReference type="ARBA" id="ARBA00006987"/>
    </source>
</evidence>
<dbReference type="Gene3D" id="3.40.190.10">
    <property type="entry name" value="Periplasmic binding protein-like II"/>
    <property type="match status" value="1"/>
</dbReference>
<dbReference type="SUPFAM" id="SSF53850">
    <property type="entry name" value="Periplasmic binding protein-like II"/>
    <property type="match status" value="1"/>
</dbReference>
<name>A0A940N7H6_9PROT</name>
<dbReference type="InterPro" id="IPR042100">
    <property type="entry name" value="Bug_dom1"/>
</dbReference>
<dbReference type="PANTHER" id="PTHR42928">
    <property type="entry name" value="TRICARBOXYLATE-BINDING PROTEIN"/>
    <property type="match status" value="1"/>
</dbReference>
<evidence type="ECO:0000313" key="2">
    <source>
        <dbReference type="EMBL" id="MBP0496565.1"/>
    </source>
</evidence>
<sequence>MPTRRGLVLAAASMPLTARAEAMRPDAPWPIRPVHVIVPYAPGGQTDTVARLIQPRLTAALGQPVIVENRSGAGGSIGAGLVANAPADGYTLLFDAASFLIVPLAIRNLPFDHEKAFAPVGLATTQPYVLAVTASFPAGDLAGFVRYGRGKPISYGSPGVGSIGHLAGALLGHVAGITMEHVTYRGGAEAAADLLAGNLEAAIISASSLEPLLQGGRARAIGLTSRGRSPLLPGISPIAASGYPDFDLAGWNALFARTGTPEAVLSVFDRALRAALDDLQTRDALRRTGSEPGNAARTAFSQQLESERSLIRRIVADTGITF</sequence>
<proteinExistence type="inferred from homology"/>
<dbReference type="Gene3D" id="3.40.190.150">
    <property type="entry name" value="Bordetella uptake gene, domain 1"/>
    <property type="match status" value="1"/>
</dbReference>
<evidence type="ECO:0000313" key="3">
    <source>
        <dbReference type="Proteomes" id="UP000677537"/>
    </source>
</evidence>
<gene>
    <name evidence="2" type="ORF">J5Y10_27565</name>
</gene>
<dbReference type="RefSeq" id="WP_209377370.1">
    <property type="nucleotide sequence ID" value="NZ_JAGIZA010000055.1"/>
</dbReference>
<reference evidence="2" key="1">
    <citation type="submission" date="2021-03" db="EMBL/GenBank/DDBJ databases">
        <authorList>
            <person name="So Y."/>
        </authorList>
    </citation>
    <scope>NUCLEOTIDE SEQUENCE</scope>
    <source>
        <strain evidence="2">SG15</strain>
    </source>
</reference>
<dbReference type="AlphaFoldDB" id="A0A940N7H6"/>
<organism evidence="2 3">
    <name type="scientific">Roseomonas indoligenes</name>
    <dbReference type="NCBI Taxonomy" id="2820811"/>
    <lineage>
        <taxon>Bacteria</taxon>
        <taxon>Pseudomonadati</taxon>
        <taxon>Pseudomonadota</taxon>
        <taxon>Alphaproteobacteria</taxon>
        <taxon>Acetobacterales</taxon>
        <taxon>Roseomonadaceae</taxon>
        <taxon>Roseomonas</taxon>
    </lineage>
</organism>
<comment type="similarity">
    <text evidence="1">Belongs to the UPF0065 (bug) family.</text>
</comment>
<protein>
    <submittedName>
        <fullName evidence="2">Twin-arginine translocation pathway signal protein</fullName>
    </submittedName>
</protein>
<dbReference type="Proteomes" id="UP000677537">
    <property type="component" value="Unassembled WGS sequence"/>
</dbReference>